<evidence type="ECO:0000313" key="2">
    <source>
        <dbReference type="Proteomes" id="UP000289497"/>
    </source>
</evidence>
<dbReference type="Proteomes" id="UP000289497">
    <property type="component" value="Chromosome"/>
</dbReference>
<dbReference type="EMBL" id="LR215039">
    <property type="protein sequence ID" value="VEU76263.1"/>
    <property type="molecule type" value="Genomic_DNA"/>
</dbReference>
<sequence length="167" mass="19069">MTYTYKEIKNNTDFILIQTVDVVSLYNAFRKILLKANLSDDQLRHALTFSTFQRNDSFVKDTKIFAVALGYLSAIKAQANNDKFAKIKEILKANNINKFEDVLPSKDLQDQLYLLAQDLFSFLRLDGSAKNLITLVEELNIFTPQEITEVEKTTLFLHPVNGCDLPS</sequence>
<dbReference type="AlphaFoldDB" id="A0A449B6N1"/>
<evidence type="ECO:0000313" key="1">
    <source>
        <dbReference type="EMBL" id="VEU76263.1"/>
    </source>
</evidence>
<name>A0A449B6N1_9BACT</name>
<organism evidence="1 2">
    <name type="scientific">Mycoplasmopsis columboralis</name>
    <dbReference type="NCBI Taxonomy" id="171282"/>
    <lineage>
        <taxon>Bacteria</taxon>
        <taxon>Bacillati</taxon>
        <taxon>Mycoplasmatota</taxon>
        <taxon>Mycoplasmoidales</taxon>
        <taxon>Metamycoplasmataceae</taxon>
        <taxon>Mycoplasmopsis</taxon>
    </lineage>
</organism>
<reference evidence="1 2" key="1">
    <citation type="submission" date="2019-01" db="EMBL/GenBank/DDBJ databases">
        <authorList>
            <consortium name="Pathogen Informatics"/>
        </authorList>
    </citation>
    <scope>NUCLEOTIDE SEQUENCE [LARGE SCALE GENOMIC DNA]</scope>
    <source>
        <strain evidence="1 2">NCTC10179</strain>
    </source>
</reference>
<dbReference type="OrthoDB" id="399488at2"/>
<keyword evidence="2" id="KW-1185">Reference proteome</keyword>
<dbReference type="RefSeq" id="WP_036434845.1">
    <property type="nucleotide sequence ID" value="NZ_LR215039.1"/>
</dbReference>
<accession>A0A449B6N1</accession>
<dbReference type="KEGG" id="mcou:NCTC10179_00436"/>
<gene>
    <name evidence="1" type="ORF">NCTC10179_00436</name>
</gene>
<protein>
    <submittedName>
        <fullName evidence="1">Uncharacterized protein</fullName>
    </submittedName>
</protein>
<proteinExistence type="predicted"/>